<sequence>MNPSDLPDNLFSNPPPIPPDALRLLRSFNYGTLGDGNATAGMIALVSMCCTLAAVAGPGAAITSDMDGNFPVGTNFLTAGSLAVEQVGSQVLGPLRMLQNSLSGNAMDAAAKSNHYLTKKLNATVGPAKSPISPDHLATAKDSMLLDSLKPSDFDGDGFRGGAASLLRRKAFSGGAEVLYRPGFYFEGLNAELLSSQLVHCHMQHPLVHVPISDLTQLSRLEGTCLGIMDGCSLPIKTPMHIKGCVIARTSVEVLSRFVESRDNASWPYRTLWLVEEPLGPLASQVANQVRLDRMQERYASALESLLTNRLGEGPAPTVAGDIFLGQKRVVKHLVQLERDLPGVAGALRNLFPTLFFGMKHIVDSAQAPKGFSWYLDSIASLAIFLADRMVHSFKRMRHAEFLAHKQKLAASICQRLQRGPLTVTALCRSHNRLRADVCREVLEDLRAAGAVTLEGNLWQLADSPRLPYSRPPVIDVG</sequence>
<keyword evidence="2" id="KW-1185">Reference proteome</keyword>
<protein>
    <recommendedName>
        <fullName evidence="3">DUF3987 domain-containing protein</fullName>
    </recommendedName>
</protein>
<gene>
    <name evidence="1" type="ORF">OKA04_18240</name>
</gene>
<dbReference type="RefSeq" id="WP_264502639.1">
    <property type="nucleotide sequence ID" value="NZ_JAPDDS010000011.1"/>
</dbReference>
<reference evidence="1 2" key="1">
    <citation type="submission" date="2022-10" db="EMBL/GenBank/DDBJ databases">
        <title>Luteolibacter flavescens strain MCCC 1K03193, whole genome shotgun sequencing project.</title>
        <authorList>
            <person name="Zhao G."/>
            <person name="Shen L."/>
        </authorList>
    </citation>
    <scope>NUCLEOTIDE SEQUENCE [LARGE SCALE GENOMIC DNA]</scope>
    <source>
        <strain evidence="1 2">MCCC 1K03193</strain>
    </source>
</reference>
<dbReference type="EMBL" id="JAPDDS010000011">
    <property type="protein sequence ID" value="MCW1886684.1"/>
    <property type="molecule type" value="Genomic_DNA"/>
</dbReference>
<dbReference type="Proteomes" id="UP001207930">
    <property type="component" value="Unassembled WGS sequence"/>
</dbReference>
<proteinExistence type="predicted"/>
<comment type="caution">
    <text evidence="1">The sequence shown here is derived from an EMBL/GenBank/DDBJ whole genome shotgun (WGS) entry which is preliminary data.</text>
</comment>
<name>A0ABT3FTX9_9BACT</name>
<evidence type="ECO:0000313" key="1">
    <source>
        <dbReference type="EMBL" id="MCW1886684.1"/>
    </source>
</evidence>
<accession>A0ABT3FTX9</accession>
<organism evidence="1 2">
    <name type="scientific">Luteolibacter flavescens</name>
    <dbReference type="NCBI Taxonomy" id="1859460"/>
    <lineage>
        <taxon>Bacteria</taxon>
        <taxon>Pseudomonadati</taxon>
        <taxon>Verrucomicrobiota</taxon>
        <taxon>Verrucomicrobiia</taxon>
        <taxon>Verrucomicrobiales</taxon>
        <taxon>Verrucomicrobiaceae</taxon>
        <taxon>Luteolibacter</taxon>
    </lineage>
</organism>
<evidence type="ECO:0008006" key="3">
    <source>
        <dbReference type="Google" id="ProtNLM"/>
    </source>
</evidence>
<evidence type="ECO:0000313" key="2">
    <source>
        <dbReference type="Proteomes" id="UP001207930"/>
    </source>
</evidence>